<dbReference type="AlphaFoldDB" id="A0A198F3Y6"/>
<keyword evidence="4" id="KW-1185">Reference proteome</keyword>
<protein>
    <submittedName>
        <fullName evidence="3">Osmotically-inducible protein Y</fullName>
    </submittedName>
</protein>
<dbReference type="InterPro" id="IPR051686">
    <property type="entry name" value="Lipoprotein_DolP"/>
</dbReference>
<dbReference type="Pfam" id="PF04972">
    <property type="entry name" value="BON"/>
    <property type="match status" value="1"/>
</dbReference>
<proteinExistence type="predicted"/>
<dbReference type="Proteomes" id="UP000094023">
    <property type="component" value="Unassembled WGS sequence"/>
</dbReference>
<gene>
    <name evidence="3" type="ORF">M983_3236</name>
</gene>
<dbReference type="PANTHER" id="PTHR34606:SF15">
    <property type="entry name" value="BON DOMAIN-CONTAINING PROTEIN"/>
    <property type="match status" value="1"/>
</dbReference>
<feature type="signal peptide" evidence="1">
    <location>
        <begin position="1"/>
        <end position="23"/>
    </location>
</feature>
<name>A0A198F3Y6_9GAMM</name>
<accession>A0A198F3Y6</accession>
<sequence>MKKKIKTLIILMFVMLLSPKIFAETSWFNDFDSNDNTQEKIMSDVEISLKIKEMLSHVQGINSNSLSIKTEFGHVTILGFVKNKEQENEIANLVKNMEGVKDVDTMVNIKQK</sequence>
<evidence type="ECO:0000313" key="3">
    <source>
        <dbReference type="EMBL" id="OAT19059.1"/>
    </source>
</evidence>
<evidence type="ECO:0000259" key="2">
    <source>
        <dbReference type="PROSITE" id="PS50914"/>
    </source>
</evidence>
<comment type="caution">
    <text evidence="3">The sequence shown here is derived from an EMBL/GenBank/DDBJ whole genome shotgun (WGS) entry which is preliminary data.</text>
</comment>
<feature type="chain" id="PRO_5008278744" evidence="1">
    <location>
        <begin position="24"/>
        <end position="112"/>
    </location>
</feature>
<dbReference type="PROSITE" id="PS50914">
    <property type="entry name" value="BON"/>
    <property type="match status" value="1"/>
</dbReference>
<dbReference type="OrthoDB" id="6466502at2"/>
<dbReference type="PANTHER" id="PTHR34606">
    <property type="entry name" value="BON DOMAIN-CONTAINING PROTEIN"/>
    <property type="match status" value="1"/>
</dbReference>
<dbReference type="STRING" id="1354337.M983_3236"/>
<dbReference type="RefSeq" id="WP_066753548.1">
    <property type="nucleotide sequence ID" value="NZ_LXEN01000171.1"/>
</dbReference>
<reference evidence="3 4" key="1">
    <citation type="submission" date="2016-04" db="EMBL/GenBank/DDBJ databases">
        <title>ATOL: Assembling a taxonomically balanced genome-scale reconstruction of the evolutionary history of the Enterobacteriaceae.</title>
        <authorList>
            <person name="Plunkett G.III."/>
            <person name="Neeno-Eckwall E.C."/>
            <person name="Glasner J.D."/>
            <person name="Perna N.T."/>
        </authorList>
    </citation>
    <scope>NUCLEOTIDE SEQUENCE [LARGE SCALE GENOMIC DNA]</scope>
    <source>
        <strain evidence="3 4">ATCC 19692</strain>
    </source>
</reference>
<evidence type="ECO:0000256" key="1">
    <source>
        <dbReference type="SAM" id="SignalP"/>
    </source>
</evidence>
<dbReference type="Gene3D" id="3.30.1340.30">
    <property type="match status" value="1"/>
</dbReference>
<dbReference type="EMBL" id="LXEN01000171">
    <property type="protein sequence ID" value="OAT19059.1"/>
    <property type="molecule type" value="Genomic_DNA"/>
</dbReference>
<dbReference type="InterPro" id="IPR007055">
    <property type="entry name" value="BON_dom"/>
</dbReference>
<organism evidence="3 4">
    <name type="scientific">Proteus myxofaciens ATCC 19692</name>
    <dbReference type="NCBI Taxonomy" id="1354337"/>
    <lineage>
        <taxon>Bacteria</taxon>
        <taxon>Pseudomonadati</taxon>
        <taxon>Pseudomonadota</taxon>
        <taxon>Gammaproteobacteria</taxon>
        <taxon>Enterobacterales</taxon>
        <taxon>Morganellaceae</taxon>
        <taxon>Proteus</taxon>
    </lineage>
</organism>
<evidence type="ECO:0000313" key="4">
    <source>
        <dbReference type="Proteomes" id="UP000094023"/>
    </source>
</evidence>
<keyword evidence="1" id="KW-0732">Signal</keyword>
<feature type="domain" description="BON" evidence="2">
    <location>
        <begin position="43"/>
        <end position="111"/>
    </location>
</feature>